<dbReference type="PANTHER" id="PTHR46797:SF1">
    <property type="entry name" value="METHYLPHOSPHONATE SYNTHASE"/>
    <property type="match status" value="1"/>
</dbReference>
<accession>A0A4Y8ZU74</accession>
<dbReference type="SMART" id="SM00530">
    <property type="entry name" value="HTH_XRE"/>
    <property type="match status" value="1"/>
</dbReference>
<dbReference type="GO" id="GO:0005829">
    <property type="term" value="C:cytosol"/>
    <property type="evidence" value="ECO:0007669"/>
    <property type="project" value="TreeGrafter"/>
</dbReference>
<dbReference type="Gene3D" id="1.10.260.40">
    <property type="entry name" value="lambda repressor-like DNA-binding domains"/>
    <property type="match status" value="1"/>
</dbReference>
<dbReference type="InterPro" id="IPR050807">
    <property type="entry name" value="TransReg_Diox_bact_type"/>
</dbReference>
<dbReference type="RefSeq" id="WP_135086666.1">
    <property type="nucleotide sequence ID" value="NZ_SPDV01000018.1"/>
</dbReference>
<feature type="domain" description="HTH cro/C1-type" evidence="2">
    <location>
        <begin position="11"/>
        <end position="65"/>
    </location>
</feature>
<dbReference type="InterPro" id="IPR010982">
    <property type="entry name" value="Lambda_DNA-bd_dom_sf"/>
</dbReference>
<dbReference type="AlphaFoldDB" id="A0A4Y8ZU74"/>
<comment type="caution">
    <text evidence="3">The sequence shown here is derived from an EMBL/GenBank/DDBJ whole genome shotgun (WGS) entry which is preliminary data.</text>
</comment>
<proteinExistence type="predicted"/>
<evidence type="ECO:0000313" key="4">
    <source>
        <dbReference type="Proteomes" id="UP000298213"/>
    </source>
</evidence>
<dbReference type="CDD" id="cd00093">
    <property type="entry name" value="HTH_XRE"/>
    <property type="match status" value="1"/>
</dbReference>
<dbReference type="EMBL" id="SPDV01000018">
    <property type="protein sequence ID" value="TFI58299.1"/>
    <property type="molecule type" value="Genomic_DNA"/>
</dbReference>
<evidence type="ECO:0000259" key="2">
    <source>
        <dbReference type="PROSITE" id="PS50943"/>
    </source>
</evidence>
<dbReference type="GO" id="GO:0003677">
    <property type="term" value="F:DNA binding"/>
    <property type="evidence" value="ECO:0007669"/>
    <property type="project" value="UniProtKB-KW"/>
</dbReference>
<keyword evidence="1" id="KW-0238">DNA-binding</keyword>
<protein>
    <submittedName>
        <fullName evidence="3">XRE family transcriptional regulator</fullName>
    </submittedName>
</protein>
<dbReference type="PANTHER" id="PTHR46797">
    <property type="entry name" value="HTH-TYPE TRANSCRIPTIONAL REGULATOR"/>
    <property type="match status" value="1"/>
</dbReference>
<sequence>MDMRRLVGLNFARLRRDKGLTQEQFAEMSGFTQQYVSDLERGRRNPTVVTLFHLAGPLGVEPSDLVAKIEDEDSDLARMA</sequence>
<name>A0A4Y8ZU74_9SPHN</name>
<evidence type="ECO:0000313" key="3">
    <source>
        <dbReference type="EMBL" id="TFI58299.1"/>
    </source>
</evidence>
<evidence type="ECO:0000256" key="1">
    <source>
        <dbReference type="ARBA" id="ARBA00023125"/>
    </source>
</evidence>
<keyword evidence="4" id="KW-1185">Reference proteome</keyword>
<reference evidence="3 4" key="1">
    <citation type="submission" date="2019-03" db="EMBL/GenBank/DDBJ databases">
        <title>Genome sequence of Sphingomonas sp. 17J27-24.</title>
        <authorList>
            <person name="Kim M."/>
            <person name="Maeng S."/>
            <person name="Sathiyaraj S."/>
        </authorList>
    </citation>
    <scope>NUCLEOTIDE SEQUENCE [LARGE SCALE GENOMIC DNA]</scope>
    <source>
        <strain evidence="3 4">17J27-24</strain>
    </source>
</reference>
<organism evidence="3 4">
    <name type="scientific">Sphingomonas parva</name>
    <dbReference type="NCBI Taxonomy" id="2555898"/>
    <lineage>
        <taxon>Bacteria</taxon>
        <taxon>Pseudomonadati</taxon>
        <taxon>Pseudomonadota</taxon>
        <taxon>Alphaproteobacteria</taxon>
        <taxon>Sphingomonadales</taxon>
        <taxon>Sphingomonadaceae</taxon>
        <taxon>Sphingomonas</taxon>
    </lineage>
</organism>
<dbReference type="OrthoDB" id="9815697at2"/>
<dbReference type="Proteomes" id="UP000298213">
    <property type="component" value="Unassembled WGS sequence"/>
</dbReference>
<gene>
    <name evidence="3" type="ORF">E2493_10960</name>
</gene>
<dbReference type="SUPFAM" id="SSF47413">
    <property type="entry name" value="lambda repressor-like DNA-binding domains"/>
    <property type="match status" value="1"/>
</dbReference>
<dbReference type="Pfam" id="PF01381">
    <property type="entry name" value="HTH_3"/>
    <property type="match status" value="1"/>
</dbReference>
<dbReference type="PROSITE" id="PS50943">
    <property type="entry name" value="HTH_CROC1"/>
    <property type="match status" value="1"/>
</dbReference>
<dbReference type="GO" id="GO:0003700">
    <property type="term" value="F:DNA-binding transcription factor activity"/>
    <property type="evidence" value="ECO:0007669"/>
    <property type="project" value="TreeGrafter"/>
</dbReference>
<dbReference type="InterPro" id="IPR001387">
    <property type="entry name" value="Cro/C1-type_HTH"/>
</dbReference>